<evidence type="ECO:0000259" key="12">
    <source>
        <dbReference type="Pfam" id="PF13609"/>
    </source>
</evidence>
<accession>A0A4R7B273</accession>
<dbReference type="EMBL" id="SNZP01000012">
    <property type="protein sequence ID" value="TDR73933.1"/>
    <property type="molecule type" value="Genomic_DNA"/>
</dbReference>
<keyword evidence="8" id="KW-0626">Porin</keyword>
<dbReference type="GO" id="GO:0006811">
    <property type="term" value="P:monoatomic ion transport"/>
    <property type="evidence" value="ECO:0007669"/>
    <property type="project" value="UniProtKB-KW"/>
</dbReference>
<feature type="signal peptide" evidence="11">
    <location>
        <begin position="1"/>
        <end position="24"/>
    </location>
</feature>
<keyword evidence="4" id="KW-1134">Transmembrane beta strand</keyword>
<dbReference type="CDD" id="cd00342">
    <property type="entry name" value="gram_neg_porins"/>
    <property type="match status" value="1"/>
</dbReference>
<proteinExistence type="predicted"/>
<keyword evidence="10" id="KW-0998">Cell outer membrane</keyword>
<dbReference type="InterPro" id="IPR002299">
    <property type="entry name" value="Porin_Neis"/>
</dbReference>
<protein>
    <submittedName>
        <fullName evidence="13">Putative porin</fullName>
    </submittedName>
</protein>
<dbReference type="Proteomes" id="UP000295611">
    <property type="component" value="Unassembled WGS sequence"/>
</dbReference>
<dbReference type="GO" id="GO:0015288">
    <property type="term" value="F:porin activity"/>
    <property type="evidence" value="ECO:0007669"/>
    <property type="project" value="UniProtKB-KW"/>
</dbReference>
<evidence type="ECO:0000256" key="7">
    <source>
        <dbReference type="ARBA" id="ARBA00023065"/>
    </source>
</evidence>
<evidence type="ECO:0000256" key="3">
    <source>
        <dbReference type="ARBA" id="ARBA00022448"/>
    </source>
</evidence>
<dbReference type="Gene3D" id="2.40.160.10">
    <property type="entry name" value="Porin"/>
    <property type="match status" value="1"/>
</dbReference>
<comment type="subunit">
    <text evidence="2">Homotrimer.</text>
</comment>
<evidence type="ECO:0000256" key="2">
    <source>
        <dbReference type="ARBA" id="ARBA00011233"/>
    </source>
</evidence>
<dbReference type="InterPro" id="IPR033900">
    <property type="entry name" value="Gram_neg_porin_domain"/>
</dbReference>
<reference evidence="13 14" key="1">
    <citation type="submission" date="2019-03" db="EMBL/GenBank/DDBJ databases">
        <title>Genomic Encyclopedia of Type Strains, Phase III (KMG-III): the genomes of soil and plant-associated and newly described type strains.</title>
        <authorList>
            <person name="Whitman W."/>
        </authorList>
    </citation>
    <scope>NUCLEOTIDE SEQUENCE [LARGE SCALE GENOMIC DNA]</scope>
    <source>
        <strain evidence="13 14">CECT 8976</strain>
    </source>
</reference>
<keyword evidence="14" id="KW-1185">Reference proteome</keyword>
<keyword evidence="3" id="KW-0813">Transport</keyword>
<dbReference type="PANTHER" id="PTHR34501:SF9">
    <property type="entry name" value="MAJOR OUTER MEMBRANE PROTEIN P.IA"/>
    <property type="match status" value="1"/>
</dbReference>
<dbReference type="OrthoDB" id="6975458at2"/>
<evidence type="ECO:0000313" key="13">
    <source>
        <dbReference type="EMBL" id="TDR73933.1"/>
    </source>
</evidence>
<evidence type="ECO:0000313" key="14">
    <source>
        <dbReference type="Proteomes" id="UP000295611"/>
    </source>
</evidence>
<dbReference type="GO" id="GO:0046930">
    <property type="term" value="C:pore complex"/>
    <property type="evidence" value="ECO:0007669"/>
    <property type="project" value="UniProtKB-KW"/>
</dbReference>
<comment type="caution">
    <text evidence="13">The sequence shown here is derived from an EMBL/GenBank/DDBJ whole genome shotgun (WGS) entry which is preliminary data.</text>
</comment>
<evidence type="ECO:0000256" key="4">
    <source>
        <dbReference type="ARBA" id="ARBA00022452"/>
    </source>
</evidence>
<dbReference type="PANTHER" id="PTHR34501">
    <property type="entry name" value="PROTEIN YDDL-RELATED"/>
    <property type="match status" value="1"/>
</dbReference>
<keyword evidence="5" id="KW-0812">Transmembrane</keyword>
<keyword evidence="7" id="KW-0406">Ion transport</keyword>
<dbReference type="InterPro" id="IPR050298">
    <property type="entry name" value="Gram-neg_bact_OMP"/>
</dbReference>
<gene>
    <name evidence="13" type="ORF">DFP86_112137</name>
</gene>
<dbReference type="Pfam" id="PF13609">
    <property type="entry name" value="Porin_4"/>
    <property type="match status" value="1"/>
</dbReference>
<dbReference type="RefSeq" id="WP_133682632.1">
    <property type="nucleotide sequence ID" value="NZ_SNZP01000012.1"/>
</dbReference>
<dbReference type="InterPro" id="IPR023614">
    <property type="entry name" value="Porin_dom_sf"/>
</dbReference>
<organism evidence="13 14">
    <name type="scientific">Paludibacterium purpuratum</name>
    <dbReference type="NCBI Taxonomy" id="1144873"/>
    <lineage>
        <taxon>Bacteria</taxon>
        <taxon>Pseudomonadati</taxon>
        <taxon>Pseudomonadota</taxon>
        <taxon>Betaproteobacteria</taxon>
        <taxon>Neisseriales</taxon>
        <taxon>Chromobacteriaceae</taxon>
        <taxon>Paludibacterium</taxon>
    </lineage>
</organism>
<evidence type="ECO:0000256" key="6">
    <source>
        <dbReference type="ARBA" id="ARBA00022729"/>
    </source>
</evidence>
<evidence type="ECO:0000256" key="9">
    <source>
        <dbReference type="ARBA" id="ARBA00023136"/>
    </source>
</evidence>
<evidence type="ECO:0000256" key="5">
    <source>
        <dbReference type="ARBA" id="ARBA00022692"/>
    </source>
</evidence>
<dbReference type="GO" id="GO:0009279">
    <property type="term" value="C:cell outer membrane"/>
    <property type="evidence" value="ECO:0007669"/>
    <property type="project" value="UniProtKB-SubCell"/>
</dbReference>
<evidence type="ECO:0000256" key="10">
    <source>
        <dbReference type="ARBA" id="ARBA00023237"/>
    </source>
</evidence>
<dbReference type="AlphaFoldDB" id="A0A4R7B273"/>
<evidence type="ECO:0000256" key="8">
    <source>
        <dbReference type="ARBA" id="ARBA00023114"/>
    </source>
</evidence>
<dbReference type="PRINTS" id="PR00184">
    <property type="entry name" value="NEISSPPORIN"/>
</dbReference>
<dbReference type="SUPFAM" id="SSF56935">
    <property type="entry name" value="Porins"/>
    <property type="match status" value="1"/>
</dbReference>
<feature type="domain" description="Porin" evidence="12">
    <location>
        <begin position="12"/>
        <end position="332"/>
    </location>
</feature>
<evidence type="ECO:0000256" key="1">
    <source>
        <dbReference type="ARBA" id="ARBA00004571"/>
    </source>
</evidence>
<name>A0A4R7B273_9NEIS</name>
<keyword evidence="9" id="KW-0472">Membrane</keyword>
<sequence length="358" mass="38002">MQLKQITLAVLATVAVGASSVAMADDGGVTIYGFMRAGVVNFNGNANNTWGYTTKSNTSTTNIAGRSEINFKGSENLGNGLHTVWQVSNRFATTGNNVDDQGGNFSGKGLATNDTFVGLQSETLGTLVMGTNYGIYEDGKYDHTFVVGPDQIQGWYGNTEGHNMVRYDLPAFGNLHAALQYGTSEDATTTSSAHHNATLNVSYDNGFWGLSGAYTSSNDLTNAGVGKLAWGTNTTDSGTLGQAHLTATIRPTDALQFAVEWQQDKLNGNTTNSTALYAYYTVGAAEFGMQGGVQSYSGHKPGDLKSGKFYDAFVHYSFSKSTTAFVEVMDSKDGVLAYNAGQSTGNRVMTDIGLTKSF</sequence>
<keyword evidence="6 11" id="KW-0732">Signal</keyword>
<comment type="subcellular location">
    <subcellularLocation>
        <location evidence="1">Cell outer membrane</location>
        <topology evidence="1">Multi-pass membrane protein</topology>
    </subcellularLocation>
</comment>
<feature type="chain" id="PRO_5020976812" evidence="11">
    <location>
        <begin position="25"/>
        <end position="358"/>
    </location>
</feature>
<evidence type="ECO:0000256" key="11">
    <source>
        <dbReference type="SAM" id="SignalP"/>
    </source>
</evidence>